<dbReference type="EMBL" id="SOFG01000016">
    <property type="protein sequence ID" value="TFB85810.1"/>
    <property type="molecule type" value="Genomic_DNA"/>
</dbReference>
<evidence type="ECO:0000259" key="2">
    <source>
        <dbReference type="SMART" id="SM00909"/>
    </source>
</evidence>
<accession>A0ABY2IAD6</accession>
<feature type="domain" description="GerMN" evidence="2">
    <location>
        <begin position="228"/>
        <end position="315"/>
    </location>
</feature>
<reference evidence="3 4" key="1">
    <citation type="submission" date="2019-03" db="EMBL/GenBank/DDBJ databases">
        <title>Genomics of glacier-inhabiting Cryobacterium strains.</title>
        <authorList>
            <person name="Liu Q."/>
            <person name="Xin Y.-H."/>
        </authorList>
    </citation>
    <scope>NUCLEOTIDE SEQUENCE [LARGE SCALE GENOMIC DNA]</scope>
    <source>
        <strain evidence="3 4">MDB2-B</strain>
    </source>
</reference>
<dbReference type="Pfam" id="PF10646">
    <property type="entry name" value="Germane"/>
    <property type="match status" value="1"/>
</dbReference>
<dbReference type="InterPro" id="IPR059026">
    <property type="entry name" value="LpqB_N"/>
</dbReference>
<dbReference type="InterPro" id="IPR019606">
    <property type="entry name" value="GerMN"/>
</dbReference>
<gene>
    <name evidence="3" type="ORF">E3O44_12465</name>
</gene>
<organism evidence="3 4">
    <name type="scientific">Cryobacterium algoricola</name>
    <dbReference type="NCBI Taxonomy" id="1259183"/>
    <lineage>
        <taxon>Bacteria</taxon>
        <taxon>Bacillati</taxon>
        <taxon>Actinomycetota</taxon>
        <taxon>Actinomycetes</taxon>
        <taxon>Micrococcales</taxon>
        <taxon>Microbacteriaceae</taxon>
        <taxon>Cryobacterium</taxon>
    </lineage>
</organism>
<feature type="region of interest" description="Disordered" evidence="1">
    <location>
        <begin position="1"/>
        <end position="27"/>
    </location>
</feature>
<dbReference type="Pfam" id="PF25976">
    <property type="entry name" value="LpqB_N"/>
    <property type="match status" value="1"/>
</dbReference>
<keyword evidence="4" id="KW-1185">Reference proteome</keyword>
<evidence type="ECO:0000256" key="1">
    <source>
        <dbReference type="SAM" id="MobiDB-lite"/>
    </source>
</evidence>
<dbReference type="Proteomes" id="UP000297608">
    <property type="component" value="Unassembled WGS sequence"/>
</dbReference>
<sequence>MTDQDGGIRRANRANRATRATRANRADRATRGGALAALLVLAVLLSGCSGIPRSGSVRTGQEVAAGDNPAPVFLPSHPQANASQEGILRGFIDAQTSPENDYAIAREFLAPGFNGSWAADAGVTVDDGTARTIIPVDSQTMQFSVNPVADVDAIGEYHEVESPAPVVLRYQFQKIGDQWRISAAPNGTVVDQTTFTDVFSPQALYFFDSSFAFLVPDLRWFPRGGATLTKIVNGVLHGPSPWLSGAVVTAFPDGTKLTADAVQVVSRDAKVDLNGEALNADRVTLQRMRAQLMSSLPTGITVTISINQNSQDIGDLGANAPIVNPRVDARALVLRQGAFGFLSAAGKTVTPIPGLSDQVVALGPTAVTLSPGQTVAAARAATGVSAVRVGEVAKLLDPRPGLIAPAVDNFGYVWSVPASRPGELFVYGPNGDATAVPTSWPEASGIVALRVSRDGTRLIALLTSGTETRFVVVSIKRDKSVPVALGDEVQLQSVPGTPLDATWIDELAVAYLVALPSGEDRIVTQQLGGVSSSIESAPGSTTITGSNTVRDVRALVATGSLMMQRGVGWQERIDDVTLVATQQGIGG</sequence>
<evidence type="ECO:0000313" key="4">
    <source>
        <dbReference type="Proteomes" id="UP000297608"/>
    </source>
</evidence>
<dbReference type="RefSeq" id="WP_134535104.1">
    <property type="nucleotide sequence ID" value="NZ_SOFG01000016.1"/>
</dbReference>
<evidence type="ECO:0000313" key="3">
    <source>
        <dbReference type="EMBL" id="TFB85810.1"/>
    </source>
</evidence>
<comment type="caution">
    <text evidence="3">The sequence shown here is derived from an EMBL/GenBank/DDBJ whole genome shotgun (WGS) entry which is preliminary data.</text>
</comment>
<protein>
    <recommendedName>
        <fullName evidence="2">GerMN domain-containing protein</fullName>
    </recommendedName>
</protein>
<feature type="compositionally biased region" description="Low complexity" evidence="1">
    <location>
        <begin position="14"/>
        <end position="23"/>
    </location>
</feature>
<proteinExistence type="predicted"/>
<name>A0ABY2IAD6_9MICO</name>
<dbReference type="SMART" id="SM00909">
    <property type="entry name" value="Germane"/>
    <property type="match status" value="1"/>
</dbReference>